<name>R7TUK2_CAPTE</name>
<dbReference type="Proteomes" id="UP000014760">
    <property type="component" value="Unassembled WGS sequence"/>
</dbReference>
<dbReference type="PROSITE" id="PS50923">
    <property type="entry name" value="SUSHI"/>
    <property type="match status" value="12"/>
</dbReference>
<feature type="domain" description="Sushi" evidence="5">
    <location>
        <begin position="2"/>
        <end position="65"/>
    </location>
</feature>
<feature type="domain" description="Sushi" evidence="5">
    <location>
        <begin position="537"/>
        <end position="597"/>
    </location>
</feature>
<evidence type="ECO:0000259" key="5">
    <source>
        <dbReference type="PROSITE" id="PS50923"/>
    </source>
</evidence>
<feature type="domain" description="Sushi" evidence="5">
    <location>
        <begin position="602"/>
        <end position="660"/>
    </location>
</feature>
<feature type="disulfide bond" evidence="4">
    <location>
        <begin position="151"/>
        <end position="178"/>
    </location>
</feature>
<dbReference type="FunCoup" id="R7TUK2">
    <property type="interactions" value="3"/>
</dbReference>
<feature type="domain" description="Sushi" evidence="5">
    <location>
        <begin position="66"/>
        <end position="122"/>
    </location>
</feature>
<dbReference type="STRING" id="283909.R7TUK2"/>
<dbReference type="InterPro" id="IPR035976">
    <property type="entry name" value="Sushi/SCR/CCP_sf"/>
</dbReference>
<keyword evidence="2" id="KW-0677">Repeat</keyword>
<feature type="domain" description="Sushi" evidence="5">
    <location>
        <begin position="239"/>
        <end position="297"/>
    </location>
</feature>
<gene>
    <name evidence="6" type="ORF">CAPTEDRAFT_131340</name>
</gene>
<dbReference type="OMA" id="THTICTD"/>
<dbReference type="EMBL" id="AMQN01012184">
    <property type="status" value="NOT_ANNOTATED_CDS"/>
    <property type="molecule type" value="Genomic_DNA"/>
</dbReference>
<feature type="domain" description="Sushi" evidence="5">
    <location>
        <begin position="123"/>
        <end position="180"/>
    </location>
</feature>
<evidence type="ECO:0000256" key="2">
    <source>
        <dbReference type="ARBA" id="ARBA00022737"/>
    </source>
</evidence>
<accession>R7TUK2</accession>
<sequence>AVDCGNPGQVSNGSFIGSSFTYMETLQYTCDEGFELTGGNTSTWNIERLCLSNKTWSGVAPVCERVSCGDPPAVPNAAPDGSSFLFEDTVRYACQDGYVGTPQNITCDSDGAWENITLDCQRKSCPDIGNLTHGSIQGSSYLYMDLVVCSCNEGFILQGNATLECLSNGSWSDVLPVCQRTDCGTPANMTGASWNGTFLNEDIVTYVCNEGYEMTGGNNVVECLANGTWSIGNAICSIVNCSIPLSTNATLLTPEPHSYGTTAQYECSVGWNHTEGDLIRLCLSDGSWSGTAPVCEVVDCGDPGNATKAVVVNTPDFTYASLIQYECDLGYVLVSGSLLRECLSNGSWSEETPVCHRVTCGHPLNFTGAEISTESFHFGDVVTYTCMEGYTAIGGSINQSTCQANATWTELESMCDEIHCGHPGNISNGRTIGLSYSYLDTITYVCDDGYNLTNGIKERLCLQNSTWSESEAVCELIDCGSPLSVANATVDFNQTTVGSIAISFYCNEGYILGQGNLSRECQSDRTWSGEPPQCIKLSCPSPQTQESNTILLSGDSFMFEDSISYSCSPGFTLAGGHTTRTCQSDGTWSGDAPICVDLLASRNCSHIPGVAHGKANISLTSELLVDTVMYTCDKGYNLTGSSSLFCINGTFGGNLTECLAVTCDAAPSIDNGVAIGGNVYGNVVIFLCDHGFGLVGSPALLCTHTGEWNSTIPYCVGM</sequence>
<feature type="disulfide bond" evidence="4">
    <location>
        <begin position="688"/>
        <end position="715"/>
    </location>
</feature>
<proteinExistence type="predicted"/>
<keyword evidence="1" id="KW-0732">Signal</keyword>
<feature type="domain" description="Sushi" evidence="5">
    <location>
        <begin position="181"/>
        <end position="238"/>
    </location>
</feature>
<comment type="caution">
    <text evidence="4">Lacks conserved residue(s) required for the propagation of feature annotation.</text>
</comment>
<dbReference type="OrthoDB" id="6158054at2759"/>
<feature type="domain" description="Sushi" evidence="5">
    <location>
        <begin position="358"/>
        <end position="417"/>
    </location>
</feature>
<dbReference type="SUPFAM" id="SSF57535">
    <property type="entry name" value="Complement control module/SCR domain"/>
    <property type="match status" value="12"/>
</dbReference>
<evidence type="ECO:0000313" key="6">
    <source>
        <dbReference type="EMBL" id="ELT94705.1"/>
    </source>
</evidence>
<keyword evidence="4" id="KW-0768">Sushi</keyword>
<organism evidence="6">
    <name type="scientific">Capitella teleta</name>
    <name type="common">Polychaete worm</name>
    <dbReference type="NCBI Taxonomy" id="283909"/>
    <lineage>
        <taxon>Eukaryota</taxon>
        <taxon>Metazoa</taxon>
        <taxon>Spiralia</taxon>
        <taxon>Lophotrochozoa</taxon>
        <taxon>Annelida</taxon>
        <taxon>Polychaeta</taxon>
        <taxon>Sedentaria</taxon>
        <taxon>Scolecida</taxon>
        <taxon>Capitellidae</taxon>
        <taxon>Capitella</taxon>
    </lineage>
</organism>
<feature type="disulfide bond" evidence="4">
    <location>
        <begin position="539"/>
        <end position="582"/>
    </location>
</feature>
<dbReference type="SMART" id="SM00032">
    <property type="entry name" value="CCP"/>
    <property type="match status" value="12"/>
</dbReference>
<keyword evidence="8" id="KW-1185">Reference proteome</keyword>
<feature type="non-terminal residue" evidence="6">
    <location>
        <position position="1"/>
    </location>
</feature>
<feature type="domain" description="Sushi" evidence="5">
    <location>
        <begin position="298"/>
        <end position="357"/>
    </location>
</feature>
<keyword evidence="3 4" id="KW-1015">Disulfide bond</keyword>
<dbReference type="HOGENOM" id="CLU_418721_0_0_1"/>
<reference evidence="8" key="1">
    <citation type="submission" date="2012-12" db="EMBL/GenBank/DDBJ databases">
        <authorList>
            <person name="Hellsten U."/>
            <person name="Grimwood J."/>
            <person name="Chapman J.A."/>
            <person name="Shapiro H."/>
            <person name="Aerts A."/>
            <person name="Otillar R.P."/>
            <person name="Terry A.Y."/>
            <person name="Boore J.L."/>
            <person name="Simakov O."/>
            <person name="Marletaz F."/>
            <person name="Cho S.-J."/>
            <person name="Edsinger-Gonzales E."/>
            <person name="Havlak P."/>
            <person name="Kuo D.-H."/>
            <person name="Larsson T."/>
            <person name="Lv J."/>
            <person name="Arendt D."/>
            <person name="Savage R."/>
            <person name="Osoegawa K."/>
            <person name="de Jong P."/>
            <person name="Lindberg D.R."/>
            <person name="Seaver E.C."/>
            <person name="Weisblat D.A."/>
            <person name="Putnam N.H."/>
            <person name="Grigoriev I.V."/>
            <person name="Rokhsar D.S."/>
        </authorList>
    </citation>
    <scope>NUCLEOTIDE SEQUENCE</scope>
    <source>
        <strain evidence="8">I ESC-2004</strain>
    </source>
</reference>
<dbReference type="CDD" id="cd00033">
    <property type="entry name" value="CCP"/>
    <property type="match status" value="12"/>
</dbReference>
<evidence type="ECO:0000256" key="1">
    <source>
        <dbReference type="ARBA" id="ARBA00022729"/>
    </source>
</evidence>
<feature type="domain" description="Sushi" evidence="5">
    <location>
        <begin position="418"/>
        <end position="476"/>
    </location>
</feature>
<evidence type="ECO:0000256" key="4">
    <source>
        <dbReference type="PROSITE-ProRule" id="PRU00302"/>
    </source>
</evidence>
<dbReference type="EnsemblMetazoa" id="CapteT131340">
    <property type="protein sequence ID" value="CapteP131340"/>
    <property type="gene ID" value="CapteG131340"/>
</dbReference>
<dbReference type="EMBL" id="KB309354">
    <property type="protein sequence ID" value="ELT94705.1"/>
    <property type="molecule type" value="Genomic_DNA"/>
</dbReference>
<dbReference type="AlphaFoldDB" id="R7TUK2"/>
<evidence type="ECO:0000256" key="3">
    <source>
        <dbReference type="ARBA" id="ARBA00023157"/>
    </source>
</evidence>
<protein>
    <recommendedName>
        <fullName evidence="5">Sushi domain-containing protein</fullName>
    </recommendedName>
</protein>
<feature type="domain" description="Sushi" evidence="5">
    <location>
        <begin position="661"/>
        <end position="717"/>
    </location>
</feature>
<dbReference type="PANTHER" id="PTHR45656">
    <property type="entry name" value="PROTEIN CBR-CLEC-78"/>
    <property type="match status" value="1"/>
</dbReference>
<feature type="domain" description="Sushi" evidence="5">
    <location>
        <begin position="477"/>
        <end position="536"/>
    </location>
</feature>
<dbReference type="Pfam" id="PF00084">
    <property type="entry name" value="Sushi"/>
    <property type="match status" value="12"/>
</dbReference>
<evidence type="ECO:0000313" key="7">
    <source>
        <dbReference type="EnsemblMetazoa" id="CapteP131340"/>
    </source>
</evidence>
<dbReference type="InterPro" id="IPR000436">
    <property type="entry name" value="Sushi_SCR_CCP_dom"/>
</dbReference>
<evidence type="ECO:0000313" key="8">
    <source>
        <dbReference type="Proteomes" id="UP000014760"/>
    </source>
</evidence>
<reference evidence="6 8" key="2">
    <citation type="journal article" date="2013" name="Nature">
        <title>Insights into bilaterian evolution from three spiralian genomes.</title>
        <authorList>
            <person name="Simakov O."/>
            <person name="Marletaz F."/>
            <person name="Cho S.J."/>
            <person name="Edsinger-Gonzales E."/>
            <person name="Havlak P."/>
            <person name="Hellsten U."/>
            <person name="Kuo D.H."/>
            <person name="Larsson T."/>
            <person name="Lv J."/>
            <person name="Arendt D."/>
            <person name="Savage R."/>
            <person name="Osoegawa K."/>
            <person name="de Jong P."/>
            <person name="Grimwood J."/>
            <person name="Chapman J.A."/>
            <person name="Shapiro H."/>
            <person name="Aerts A."/>
            <person name="Otillar R.P."/>
            <person name="Terry A.Y."/>
            <person name="Boore J.L."/>
            <person name="Grigoriev I.V."/>
            <person name="Lindberg D.R."/>
            <person name="Seaver E.C."/>
            <person name="Weisblat D.A."/>
            <person name="Putnam N.H."/>
            <person name="Rokhsar D.S."/>
        </authorList>
    </citation>
    <scope>NUCLEOTIDE SEQUENCE</scope>
    <source>
        <strain evidence="6 8">I ESC-2004</strain>
    </source>
</reference>
<reference evidence="7" key="3">
    <citation type="submission" date="2015-06" db="UniProtKB">
        <authorList>
            <consortium name="EnsemblMetazoa"/>
        </authorList>
    </citation>
    <scope>IDENTIFICATION</scope>
</reference>
<dbReference type="PANTHER" id="PTHR45656:SF4">
    <property type="entry name" value="PROTEIN CBR-CLEC-78"/>
    <property type="match status" value="1"/>
</dbReference>
<dbReference type="Gene3D" id="2.10.70.10">
    <property type="entry name" value="Complement Module, domain 1"/>
    <property type="match status" value="12"/>
</dbReference>
<dbReference type="InterPro" id="IPR051277">
    <property type="entry name" value="SEZ6_CSMD_C4BPB_Regulators"/>
</dbReference>